<dbReference type="PROSITE" id="PS50405">
    <property type="entry name" value="GST_CTER"/>
    <property type="match status" value="1"/>
</dbReference>
<evidence type="ECO:0000256" key="1">
    <source>
        <dbReference type="SAM" id="MobiDB-lite"/>
    </source>
</evidence>
<dbReference type="PANTHER" id="PTHR11571:SF141">
    <property type="entry name" value="GLUTATHIONE S-TRANSFERASE"/>
    <property type="match status" value="1"/>
</dbReference>
<dbReference type="InterPro" id="IPR036249">
    <property type="entry name" value="Thioredoxin-like_sf"/>
</dbReference>
<feature type="compositionally biased region" description="Basic and acidic residues" evidence="1">
    <location>
        <begin position="203"/>
        <end position="217"/>
    </location>
</feature>
<dbReference type="OrthoDB" id="4951845at2759"/>
<keyword evidence="2" id="KW-0812">Transmembrane</keyword>
<dbReference type="CDD" id="cd03039">
    <property type="entry name" value="GST_N_Sigma_like"/>
    <property type="match status" value="1"/>
</dbReference>
<sequence length="297" mass="33536">MAERSNAGIQLTFALIALVAAVFYSGKGQFLLNKLNQIAHGKHGCAPITDIGQVTLHYFGSRGKAEGIRLMMEDNGVLYAETNYTKEDWPTVKQKGIQTGLFTFGQVPAITTTTGLQLVQSRAIMHHLGRSLGLDCDCQDLHTCEMLVQGADDLKSKMGSVMYSDSFSSATRDAHIKNTVHVWLPFFERLAPMPEKEEPEEDTREKSGDTDKSDKSKETKPLYWVGDRITWVDYVIFELLDAHVEFGRLDFQGEGTKVDIFHKYPNLEAFYKGFASRPKLAAYLKAQHRVPFWKYKK</sequence>
<dbReference type="SFLD" id="SFLDS00019">
    <property type="entry name" value="Glutathione_Transferase_(cytos"/>
    <property type="match status" value="1"/>
</dbReference>
<evidence type="ECO:0000313" key="6">
    <source>
        <dbReference type="Proteomes" id="UP000001593"/>
    </source>
</evidence>
<proteinExistence type="predicted"/>
<keyword evidence="2" id="KW-1133">Transmembrane helix</keyword>
<feature type="region of interest" description="Disordered" evidence="1">
    <location>
        <begin position="194"/>
        <end position="217"/>
    </location>
</feature>
<dbReference type="InterPro" id="IPR036282">
    <property type="entry name" value="Glutathione-S-Trfase_C_sf"/>
</dbReference>
<dbReference type="InterPro" id="IPR040079">
    <property type="entry name" value="Glutathione_S-Trfase"/>
</dbReference>
<dbReference type="AlphaFoldDB" id="A7RK47"/>
<evidence type="ECO:0008006" key="7">
    <source>
        <dbReference type="Google" id="ProtNLM"/>
    </source>
</evidence>
<dbReference type="InParanoid" id="A7RK47"/>
<gene>
    <name evidence="5" type="ORF">NEMVEDRAFT_v1g198281</name>
</gene>
<dbReference type="InterPro" id="IPR010987">
    <property type="entry name" value="Glutathione-S-Trfase_C-like"/>
</dbReference>
<feature type="domain" description="GST C-terminal" evidence="4">
    <location>
        <begin position="137"/>
        <end position="292"/>
    </location>
</feature>
<dbReference type="PANTHER" id="PTHR11571">
    <property type="entry name" value="GLUTATHIONE S-TRANSFERASE"/>
    <property type="match status" value="1"/>
</dbReference>
<dbReference type="KEGG" id="nve:5520338"/>
<dbReference type="eggNOG" id="KOG1695">
    <property type="taxonomic scope" value="Eukaryota"/>
</dbReference>
<dbReference type="Gene3D" id="1.20.1050.10">
    <property type="match status" value="1"/>
</dbReference>
<evidence type="ECO:0000313" key="5">
    <source>
        <dbReference type="EMBL" id="EDO48102.1"/>
    </source>
</evidence>
<feature type="domain" description="GST N-terminal" evidence="3">
    <location>
        <begin position="52"/>
        <end position="136"/>
    </location>
</feature>
<dbReference type="InterPro" id="IPR050213">
    <property type="entry name" value="GST_superfamily"/>
</dbReference>
<evidence type="ECO:0000259" key="3">
    <source>
        <dbReference type="PROSITE" id="PS50404"/>
    </source>
</evidence>
<keyword evidence="2" id="KW-0472">Membrane</keyword>
<dbReference type="SUPFAM" id="SSF52833">
    <property type="entry name" value="Thioredoxin-like"/>
    <property type="match status" value="1"/>
</dbReference>
<dbReference type="PhylomeDB" id="A7RK47"/>
<dbReference type="InterPro" id="IPR004046">
    <property type="entry name" value="GST_C"/>
</dbReference>
<evidence type="ECO:0000256" key="2">
    <source>
        <dbReference type="SAM" id="Phobius"/>
    </source>
</evidence>
<organism evidence="5 6">
    <name type="scientific">Nematostella vectensis</name>
    <name type="common">Starlet sea anemone</name>
    <dbReference type="NCBI Taxonomy" id="45351"/>
    <lineage>
        <taxon>Eukaryota</taxon>
        <taxon>Metazoa</taxon>
        <taxon>Cnidaria</taxon>
        <taxon>Anthozoa</taxon>
        <taxon>Hexacorallia</taxon>
        <taxon>Actiniaria</taxon>
        <taxon>Edwardsiidae</taxon>
        <taxon>Nematostella</taxon>
    </lineage>
</organism>
<protein>
    <recommendedName>
        <fullName evidence="7">Glutathione transferase</fullName>
    </recommendedName>
</protein>
<accession>A7RK47</accession>
<keyword evidence="6" id="KW-1185">Reference proteome</keyword>
<dbReference type="Pfam" id="PF14497">
    <property type="entry name" value="GST_C_3"/>
    <property type="match status" value="1"/>
</dbReference>
<dbReference type="STRING" id="45351.A7RK47"/>
<dbReference type="Proteomes" id="UP000001593">
    <property type="component" value="Unassembled WGS sequence"/>
</dbReference>
<dbReference type="GO" id="GO:0006749">
    <property type="term" value="P:glutathione metabolic process"/>
    <property type="evidence" value="ECO:0000318"/>
    <property type="project" value="GO_Central"/>
</dbReference>
<dbReference type="InterPro" id="IPR004045">
    <property type="entry name" value="Glutathione_S-Trfase_N"/>
</dbReference>
<dbReference type="PROSITE" id="PS50404">
    <property type="entry name" value="GST_NTER"/>
    <property type="match status" value="1"/>
</dbReference>
<dbReference type="Gene3D" id="3.40.30.10">
    <property type="entry name" value="Glutaredoxin"/>
    <property type="match status" value="1"/>
</dbReference>
<evidence type="ECO:0000259" key="4">
    <source>
        <dbReference type="PROSITE" id="PS50405"/>
    </source>
</evidence>
<dbReference type="HOGENOM" id="CLU_039475_2_1_1"/>
<dbReference type="GO" id="GO:0004364">
    <property type="term" value="F:glutathione transferase activity"/>
    <property type="evidence" value="ECO:0000318"/>
    <property type="project" value="GO_Central"/>
</dbReference>
<name>A7RK47_NEMVE</name>
<dbReference type="OMA" id="ATGMECD"/>
<feature type="transmembrane region" description="Helical" evidence="2">
    <location>
        <begin position="7"/>
        <end position="26"/>
    </location>
</feature>
<reference evidence="5 6" key="1">
    <citation type="journal article" date="2007" name="Science">
        <title>Sea anemone genome reveals ancestral eumetazoan gene repertoire and genomic organization.</title>
        <authorList>
            <person name="Putnam N.H."/>
            <person name="Srivastava M."/>
            <person name="Hellsten U."/>
            <person name="Dirks B."/>
            <person name="Chapman J."/>
            <person name="Salamov A."/>
            <person name="Terry A."/>
            <person name="Shapiro H."/>
            <person name="Lindquist E."/>
            <person name="Kapitonov V.V."/>
            <person name="Jurka J."/>
            <person name="Genikhovich G."/>
            <person name="Grigoriev I.V."/>
            <person name="Lucas S.M."/>
            <person name="Steele R.E."/>
            <person name="Finnerty J.R."/>
            <person name="Technau U."/>
            <person name="Martindale M.Q."/>
            <person name="Rokhsar D.S."/>
        </authorList>
    </citation>
    <scope>NUCLEOTIDE SEQUENCE [LARGE SCALE GENOMIC DNA]</scope>
    <source>
        <strain evidence="6">CH2 X CH6</strain>
    </source>
</reference>
<dbReference type="EMBL" id="DS469515">
    <property type="protein sequence ID" value="EDO48102.1"/>
    <property type="molecule type" value="Genomic_DNA"/>
</dbReference>
<dbReference type="SUPFAM" id="SSF47616">
    <property type="entry name" value="GST C-terminal domain-like"/>
    <property type="match status" value="1"/>
</dbReference>
<dbReference type="Pfam" id="PF02798">
    <property type="entry name" value="GST_N"/>
    <property type="match status" value="1"/>
</dbReference>